<dbReference type="PANTHER" id="PTHR31392:SF1">
    <property type="entry name" value="ALPHA-1,3-MANNOSYLTRANSFERASE MNN1-RELATED"/>
    <property type="match status" value="1"/>
</dbReference>
<evidence type="ECO:0000256" key="2">
    <source>
        <dbReference type="ARBA" id="ARBA00004922"/>
    </source>
</evidence>
<dbReference type="STRING" id="294746.A5DLV2"/>
<dbReference type="AlphaFoldDB" id="A5DLV2"/>
<name>A5DLV2_PICGU</name>
<organism evidence="12 13">
    <name type="scientific">Meyerozyma guilliermondii (strain ATCC 6260 / CBS 566 / DSM 6381 / JCM 1539 / NBRC 10279 / NRRL Y-324)</name>
    <name type="common">Yeast</name>
    <name type="synonym">Candida guilliermondii</name>
    <dbReference type="NCBI Taxonomy" id="294746"/>
    <lineage>
        <taxon>Eukaryota</taxon>
        <taxon>Fungi</taxon>
        <taxon>Dikarya</taxon>
        <taxon>Ascomycota</taxon>
        <taxon>Saccharomycotina</taxon>
        <taxon>Pichiomycetes</taxon>
        <taxon>Debaryomycetaceae</taxon>
        <taxon>Meyerozyma</taxon>
    </lineage>
</organism>
<evidence type="ECO:0000256" key="10">
    <source>
        <dbReference type="ARBA" id="ARBA00023136"/>
    </source>
</evidence>
<comment type="pathway">
    <text evidence="2">Protein modification; protein glycosylation.</text>
</comment>
<dbReference type="HOGENOM" id="CLU_015387_0_0_1"/>
<evidence type="ECO:0000256" key="1">
    <source>
        <dbReference type="ARBA" id="ARBA00004323"/>
    </source>
</evidence>
<keyword evidence="6" id="KW-0812">Transmembrane</keyword>
<sequence length="718" mass="83448">MRYSIRRGFLVALVALAMVCMMVMYLRYDYAMGAVRGIPQHTRFEESDSLLSKHVHVSNYKYGDYDRLAAKFNMEQFKQLPQEERCVKFFRDLLENDPDWELRPFDKNVDLFERRILDKQRYFRESIRDLRDDNDDRKKLDVPGSTYENATVERNFQQAIKKTMETEQKMADFIATTRIYQKCFVEEWVPPSTETELYDKMTNKVLPFLTNTLPEFTFNNSTITNGFPLADNFDVYHEYKGSNLVEFIKTKSNGKGIVLSASSKHGRDIVKLIRLLRALDNTLPIQIIHRDDFSKRNREFVEFAATADKKELLEPPGTYSWKKVWPEIDLLANGTAYGINYTPQNVTFVNIKPAIKSEFRTKFPGFANKLLALFFTSFKEVVLLDADAIPLVRPNHFFLSQEYRETGTYFFKDRTLRDTNEYIETNFFAKLFPSANEKTLEDIFGISSATYVSLGNTYMAGYRHYQEAGVVAIDKVAHLSGVMMMFPLSLWKEPVGSAVWGEKEMYWLGLSMAGDENYRFNYYPAASVGQLTTAKQYSYYPDAESNEVCSTHPGHIDKYGNVLWMNSGFSFCKKNSQSRDKQHFPLSEMNQMEVLGPLYAEPLVVTHAIIPPTEPELRGIHNSYDKSRQMKKMDGWKLQKEIDEVDRSKQPFFKDRNPSKGWMKNPICSGYYYCAYDKITTFDKTTDNGVLVKIDNTLVEYYRYLGKAWLSGSSRLRN</sequence>
<evidence type="ECO:0000256" key="11">
    <source>
        <dbReference type="ARBA" id="ARBA00023180"/>
    </source>
</evidence>
<dbReference type="InterPro" id="IPR029044">
    <property type="entry name" value="Nucleotide-diphossugar_trans"/>
</dbReference>
<keyword evidence="13" id="KW-1185">Reference proteome</keyword>
<evidence type="ECO:0000256" key="3">
    <source>
        <dbReference type="ARBA" id="ARBA00009105"/>
    </source>
</evidence>
<dbReference type="InterPro" id="IPR022751">
    <property type="entry name" value="Alpha_mannosyltransferase"/>
</dbReference>
<dbReference type="GO" id="GO:0000033">
    <property type="term" value="F:alpha-1,3-mannosyltransferase activity"/>
    <property type="evidence" value="ECO:0007669"/>
    <property type="project" value="TreeGrafter"/>
</dbReference>
<dbReference type="RefSeq" id="XP_001483524.2">
    <property type="nucleotide sequence ID" value="XM_001483474.1"/>
</dbReference>
<keyword evidence="10" id="KW-0472">Membrane</keyword>
<dbReference type="GeneID" id="5125171"/>
<keyword evidence="8" id="KW-1133">Transmembrane helix</keyword>
<accession>A5DLV2</accession>
<dbReference type="Pfam" id="PF11051">
    <property type="entry name" value="Mannosyl_trans3"/>
    <property type="match status" value="1"/>
</dbReference>
<gene>
    <name evidence="12" type="ORF">PGUG_04253</name>
</gene>
<dbReference type="OrthoDB" id="430354at2759"/>
<dbReference type="OMA" id="IWGDKEM"/>
<evidence type="ECO:0000256" key="4">
    <source>
        <dbReference type="ARBA" id="ARBA00022676"/>
    </source>
</evidence>
<evidence type="ECO:0000256" key="9">
    <source>
        <dbReference type="ARBA" id="ARBA00023034"/>
    </source>
</evidence>
<dbReference type="GO" id="GO:0000139">
    <property type="term" value="C:Golgi membrane"/>
    <property type="evidence" value="ECO:0007669"/>
    <property type="project" value="UniProtKB-SubCell"/>
</dbReference>
<dbReference type="EMBL" id="CH408159">
    <property type="protein sequence ID" value="EDK40155.2"/>
    <property type="molecule type" value="Genomic_DNA"/>
</dbReference>
<dbReference type="SUPFAM" id="SSF53448">
    <property type="entry name" value="Nucleotide-diphospho-sugar transferases"/>
    <property type="match status" value="1"/>
</dbReference>
<dbReference type="GO" id="GO:0046354">
    <property type="term" value="P:mannan biosynthetic process"/>
    <property type="evidence" value="ECO:0007669"/>
    <property type="project" value="UniProtKB-ARBA"/>
</dbReference>
<evidence type="ECO:0000256" key="5">
    <source>
        <dbReference type="ARBA" id="ARBA00022679"/>
    </source>
</evidence>
<dbReference type="GO" id="GO:0006493">
    <property type="term" value="P:protein O-linked glycosylation"/>
    <property type="evidence" value="ECO:0007669"/>
    <property type="project" value="TreeGrafter"/>
</dbReference>
<keyword evidence="4" id="KW-0328">Glycosyltransferase</keyword>
<dbReference type="eggNOG" id="ENOG502RZ48">
    <property type="taxonomic scope" value="Eukaryota"/>
</dbReference>
<protein>
    <submittedName>
        <fullName evidence="12">Uncharacterized protein</fullName>
    </submittedName>
</protein>
<dbReference type="UniPathway" id="UPA00378"/>
<keyword evidence="11" id="KW-0325">Glycoprotein</keyword>
<keyword evidence="5" id="KW-0808">Transferase</keyword>
<dbReference type="InParanoid" id="A5DLV2"/>
<dbReference type="VEuPathDB" id="FungiDB:PGUG_04253"/>
<dbReference type="PANTHER" id="PTHR31392">
    <property type="entry name" value="ALPHA-1,3-MANNOSYLTRANSFERASE MNN1-RELATED"/>
    <property type="match status" value="1"/>
</dbReference>
<evidence type="ECO:0000313" key="13">
    <source>
        <dbReference type="Proteomes" id="UP000001997"/>
    </source>
</evidence>
<proteinExistence type="inferred from homology"/>
<evidence type="ECO:0000256" key="8">
    <source>
        <dbReference type="ARBA" id="ARBA00022989"/>
    </source>
</evidence>
<evidence type="ECO:0000256" key="6">
    <source>
        <dbReference type="ARBA" id="ARBA00022692"/>
    </source>
</evidence>
<dbReference type="Proteomes" id="UP000001997">
    <property type="component" value="Unassembled WGS sequence"/>
</dbReference>
<dbReference type="KEGG" id="pgu:PGUG_04253"/>
<evidence type="ECO:0000313" key="12">
    <source>
        <dbReference type="EMBL" id="EDK40155.2"/>
    </source>
</evidence>
<keyword evidence="7" id="KW-0735">Signal-anchor</keyword>
<comment type="similarity">
    <text evidence="3">Belongs to the MNN1/MNT family.</text>
</comment>
<reference evidence="12 13" key="1">
    <citation type="journal article" date="2009" name="Nature">
        <title>Evolution of pathogenicity and sexual reproduction in eight Candida genomes.</title>
        <authorList>
            <person name="Butler G."/>
            <person name="Rasmussen M.D."/>
            <person name="Lin M.F."/>
            <person name="Santos M.A."/>
            <person name="Sakthikumar S."/>
            <person name="Munro C.A."/>
            <person name="Rheinbay E."/>
            <person name="Grabherr M."/>
            <person name="Forche A."/>
            <person name="Reedy J.L."/>
            <person name="Agrafioti I."/>
            <person name="Arnaud M.B."/>
            <person name="Bates S."/>
            <person name="Brown A.J."/>
            <person name="Brunke S."/>
            <person name="Costanzo M.C."/>
            <person name="Fitzpatrick D.A."/>
            <person name="de Groot P.W."/>
            <person name="Harris D."/>
            <person name="Hoyer L.L."/>
            <person name="Hube B."/>
            <person name="Klis F.M."/>
            <person name="Kodira C."/>
            <person name="Lennard N."/>
            <person name="Logue M.E."/>
            <person name="Martin R."/>
            <person name="Neiman A.M."/>
            <person name="Nikolaou E."/>
            <person name="Quail M.A."/>
            <person name="Quinn J."/>
            <person name="Santos M.C."/>
            <person name="Schmitzberger F.F."/>
            <person name="Sherlock G."/>
            <person name="Shah P."/>
            <person name="Silverstein K.A."/>
            <person name="Skrzypek M.S."/>
            <person name="Soll D."/>
            <person name="Staggs R."/>
            <person name="Stansfield I."/>
            <person name="Stumpf M.P."/>
            <person name="Sudbery P.E."/>
            <person name="Srikantha T."/>
            <person name="Zeng Q."/>
            <person name="Berman J."/>
            <person name="Berriman M."/>
            <person name="Heitman J."/>
            <person name="Gow N.A."/>
            <person name="Lorenz M.C."/>
            <person name="Birren B.W."/>
            <person name="Kellis M."/>
            <person name="Cuomo C.A."/>
        </authorList>
    </citation>
    <scope>NUCLEOTIDE SEQUENCE [LARGE SCALE GENOMIC DNA]</scope>
    <source>
        <strain evidence="13">ATCC 6260 / CBS 566 / DSM 6381 / JCM 1539 / NBRC 10279 / NRRL Y-324</strain>
    </source>
</reference>
<comment type="subcellular location">
    <subcellularLocation>
        <location evidence="1">Golgi apparatus membrane</location>
        <topology evidence="1">Single-pass type II membrane protein</topology>
    </subcellularLocation>
</comment>
<keyword evidence="9" id="KW-0333">Golgi apparatus</keyword>
<evidence type="ECO:0000256" key="7">
    <source>
        <dbReference type="ARBA" id="ARBA00022968"/>
    </source>
</evidence>